<dbReference type="AlphaFoldDB" id="G5JU09"/>
<evidence type="ECO:0000259" key="2">
    <source>
        <dbReference type="PROSITE" id="PS50937"/>
    </source>
</evidence>
<evidence type="ECO:0000256" key="1">
    <source>
        <dbReference type="ARBA" id="ARBA00023125"/>
    </source>
</evidence>
<evidence type="ECO:0000313" key="3">
    <source>
        <dbReference type="EMBL" id="EHJ51923.1"/>
    </source>
</evidence>
<keyword evidence="4" id="KW-1185">Reference proteome</keyword>
<evidence type="ECO:0000313" key="4">
    <source>
        <dbReference type="Proteomes" id="UP000003573"/>
    </source>
</evidence>
<dbReference type="InterPro" id="IPR000551">
    <property type="entry name" value="MerR-type_HTH_dom"/>
</dbReference>
<dbReference type="Gene3D" id="1.10.1660.10">
    <property type="match status" value="1"/>
</dbReference>
<accession>G5JU09</accession>
<dbReference type="eggNOG" id="COG0789">
    <property type="taxonomic scope" value="Bacteria"/>
</dbReference>
<dbReference type="STRING" id="764298.STRMA_0549"/>
<feature type="domain" description="HTH merR-type" evidence="2">
    <location>
        <begin position="1"/>
        <end position="70"/>
    </location>
</feature>
<gene>
    <name evidence="3" type="ORF">STRMA_0549</name>
</gene>
<dbReference type="InterPro" id="IPR009061">
    <property type="entry name" value="DNA-bd_dom_put_sf"/>
</dbReference>
<dbReference type="Pfam" id="PF13411">
    <property type="entry name" value="MerR_1"/>
    <property type="match status" value="1"/>
</dbReference>
<dbReference type="PANTHER" id="PTHR30204">
    <property type="entry name" value="REDOX-CYCLING DRUG-SENSING TRANSCRIPTIONAL ACTIVATOR SOXR"/>
    <property type="match status" value="1"/>
</dbReference>
<dbReference type="OrthoDB" id="9814833at2"/>
<dbReference type="SUPFAM" id="SSF46955">
    <property type="entry name" value="Putative DNA-binding domain"/>
    <property type="match status" value="1"/>
</dbReference>
<dbReference type="SMART" id="SM00422">
    <property type="entry name" value="HTH_MERR"/>
    <property type="match status" value="1"/>
</dbReference>
<dbReference type="GO" id="GO:0003700">
    <property type="term" value="F:DNA-binding transcription factor activity"/>
    <property type="evidence" value="ECO:0007669"/>
    <property type="project" value="InterPro"/>
</dbReference>
<sequence length="130" mass="15457">MYNMKEACQLCQMTYDTLKFYCNKGLVPNVKRDKNNYRIFDDHDIAWIQSLACLKKCGMSIKEMQDYLALCLQGQKTLPKRQELLQYKRQFLLEQLQEIQKSLDYIDEKQRYYEAVLEGTAVYQSNLISS</sequence>
<dbReference type="RefSeq" id="WP_003079289.1">
    <property type="nucleotide sequence ID" value="NZ_AEUW02000001.1"/>
</dbReference>
<dbReference type="GO" id="GO:0003677">
    <property type="term" value="F:DNA binding"/>
    <property type="evidence" value="ECO:0007669"/>
    <property type="project" value="UniProtKB-KW"/>
</dbReference>
<organism evidence="3 4">
    <name type="scientific">Streptococcus macacae NCTC 11558</name>
    <dbReference type="NCBI Taxonomy" id="764298"/>
    <lineage>
        <taxon>Bacteria</taxon>
        <taxon>Bacillati</taxon>
        <taxon>Bacillota</taxon>
        <taxon>Bacilli</taxon>
        <taxon>Lactobacillales</taxon>
        <taxon>Streptococcaceae</taxon>
        <taxon>Streptococcus</taxon>
    </lineage>
</organism>
<comment type="caution">
    <text evidence="3">The sequence shown here is derived from an EMBL/GenBank/DDBJ whole genome shotgun (WGS) entry which is preliminary data.</text>
</comment>
<dbReference type="CDD" id="cd01109">
    <property type="entry name" value="HTH_YyaN"/>
    <property type="match status" value="1"/>
</dbReference>
<dbReference type="Proteomes" id="UP000003573">
    <property type="component" value="Unassembled WGS sequence"/>
</dbReference>
<dbReference type="EMBL" id="AEUW02000001">
    <property type="protein sequence ID" value="EHJ51923.1"/>
    <property type="molecule type" value="Genomic_DNA"/>
</dbReference>
<proteinExistence type="predicted"/>
<protein>
    <submittedName>
        <fullName evidence="3">Transcriptional regulator, MerR family</fullName>
    </submittedName>
</protein>
<name>G5JU09_9STRE</name>
<dbReference type="InterPro" id="IPR047057">
    <property type="entry name" value="MerR_fam"/>
</dbReference>
<dbReference type="PROSITE" id="PS50937">
    <property type="entry name" value="HTH_MERR_2"/>
    <property type="match status" value="1"/>
</dbReference>
<keyword evidence="1" id="KW-0238">DNA-binding</keyword>
<dbReference type="PANTHER" id="PTHR30204:SF82">
    <property type="entry name" value="TRANSCRIPTIONAL REGULATOR, MERR FAMILY"/>
    <property type="match status" value="1"/>
</dbReference>
<reference evidence="3 4" key="1">
    <citation type="journal article" date="2014" name="Int. J. Syst. Evol. Microbiol.">
        <title>Phylogenomics and the dynamic genome evolution of the genus Streptococcus.</title>
        <authorList>
            <consortium name="The Broad Institute Genome Sequencing Platform"/>
            <person name="Richards V.P."/>
            <person name="Palmer S.R."/>
            <person name="Pavinski Bitar P.D."/>
            <person name="Qin X."/>
            <person name="Weinstock G.M."/>
            <person name="Highlander S.K."/>
            <person name="Town C.D."/>
            <person name="Burne R.A."/>
            <person name="Stanhope M.J."/>
        </authorList>
    </citation>
    <scope>NUCLEOTIDE SEQUENCE [LARGE SCALE GENOMIC DNA]</scope>
    <source>
        <strain evidence="3 4">NCTC 11558</strain>
    </source>
</reference>